<organism evidence="2 4">
    <name type="scientific">Verticillium longisporum</name>
    <name type="common">Verticillium dahliae var. longisporum</name>
    <dbReference type="NCBI Taxonomy" id="100787"/>
    <lineage>
        <taxon>Eukaryota</taxon>
        <taxon>Fungi</taxon>
        <taxon>Dikarya</taxon>
        <taxon>Ascomycota</taxon>
        <taxon>Pezizomycotina</taxon>
        <taxon>Sordariomycetes</taxon>
        <taxon>Hypocreomycetidae</taxon>
        <taxon>Glomerellales</taxon>
        <taxon>Plectosphaerellaceae</taxon>
        <taxon>Verticillium</taxon>
    </lineage>
</organism>
<feature type="compositionally biased region" description="Polar residues" evidence="1">
    <location>
        <begin position="256"/>
        <end position="267"/>
    </location>
</feature>
<gene>
    <name evidence="2" type="ORF">BN1708_007737</name>
    <name evidence="3" type="ORF">BN1723_007274</name>
</gene>
<sequence length="359" mass="38824">MANINQNHSDRSRDADDFILWTASGVALGMQASDITSGPMVVGSSNGEPSSFDVTLISQTLGMDTEDMTSGATPLQFALETQDTTQEQASAEDRSCPLDAEMTNGQFSERFEIEIEDTYGIFQPVGAVHTASKYTAIAADLTRLYDIDSLELPPPKQGRGYMTGFGLLSAQRYFPTTVRILHFGIPEIPIQAVAMTEVRPAWFSERHVYIVIGSSLRKMLLKARDAVPRPSLPPLQQAESAHRLISTHPRVFRETANGSGPLVSQSALRPPSHVAAGVSSGSRTGPQRTTPGRRSPSRSRAKPQSPPHLVLPSDISSMSDKFPAIPDAGAIIAQSSTIEESIILNRLASDAHDLDDDQE</sequence>
<dbReference type="EMBL" id="CVQI01036050">
    <property type="protein sequence ID" value="CRK46814.1"/>
    <property type="molecule type" value="Genomic_DNA"/>
</dbReference>
<name>A0A0G4MVX4_VERLO</name>
<evidence type="ECO:0000313" key="4">
    <source>
        <dbReference type="Proteomes" id="UP000044602"/>
    </source>
</evidence>
<evidence type="ECO:0000256" key="1">
    <source>
        <dbReference type="SAM" id="MobiDB-lite"/>
    </source>
</evidence>
<proteinExistence type="predicted"/>
<evidence type="ECO:0000313" key="5">
    <source>
        <dbReference type="Proteomes" id="UP000045706"/>
    </source>
</evidence>
<dbReference type="EMBL" id="CVQH01025416">
    <property type="protein sequence ID" value="CRK38348.1"/>
    <property type="molecule type" value="Genomic_DNA"/>
</dbReference>
<feature type="compositionally biased region" description="Low complexity" evidence="1">
    <location>
        <begin position="281"/>
        <end position="294"/>
    </location>
</feature>
<reference evidence="4 5" key="1">
    <citation type="submission" date="2015-05" db="EMBL/GenBank/DDBJ databases">
        <authorList>
            <person name="Fogelqvist Johan"/>
        </authorList>
    </citation>
    <scope>NUCLEOTIDE SEQUENCE [LARGE SCALE GENOMIC DNA]</scope>
    <source>
        <strain evidence="2">VL1</strain>
        <strain evidence="3">VL2</strain>
    </source>
</reference>
<protein>
    <submittedName>
        <fullName evidence="2">Uncharacterized protein</fullName>
    </submittedName>
</protein>
<dbReference type="Proteomes" id="UP000044602">
    <property type="component" value="Unassembled WGS sequence"/>
</dbReference>
<keyword evidence="4" id="KW-1185">Reference proteome</keyword>
<feature type="region of interest" description="Disordered" evidence="1">
    <location>
        <begin position="255"/>
        <end position="323"/>
    </location>
</feature>
<accession>A0A0G4MVX4</accession>
<dbReference type="AlphaFoldDB" id="A0A0G4MVX4"/>
<evidence type="ECO:0000313" key="2">
    <source>
        <dbReference type="EMBL" id="CRK38348.1"/>
    </source>
</evidence>
<evidence type="ECO:0000313" key="3">
    <source>
        <dbReference type="EMBL" id="CRK46814.1"/>
    </source>
</evidence>
<dbReference type="Proteomes" id="UP000045706">
    <property type="component" value="Unassembled WGS sequence"/>
</dbReference>